<dbReference type="RefSeq" id="WP_191754037.1">
    <property type="nucleotide sequence ID" value="NZ_JACSQM010000004.1"/>
</dbReference>
<dbReference type="InterPro" id="IPR025847">
    <property type="entry name" value="MEDS_domain"/>
</dbReference>
<gene>
    <name evidence="2" type="ORF">H9648_12025</name>
</gene>
<comment type="caution">
    <text evidence="2">The sequence shown here is derived from an EMBL/GenBank/DDBJ whole genome shotgun (WGS) entry which is preliminary data.</text>
</comment>
<dbReference type="Pfam" id="PF14417">
    <property type="entry name" value="MEDS"/>
    <property type="match status" value="1"/>
</dbReference>
<dbReference type="EMBL" id="JACSQM010000004">
    <property type="protein sequence ID" value="MBD7964782.1"/>
    <property type="molecule type" value="Genomic_DNA"/>
</dbReference>
<evidence type="ECO:0000313" key="2">
    <source>
        <dbReference type="EMBL" id="MBD7964782.1"/>
    </source>
</evidence>
<keyword evidence="3" id="KW-1185">Reference proteome</keyword>
<feature type="domain" description="MEDS" evidence="1">
    <location>
        <begin position="21"/>
        <end position="172"/>
    </location>
</feature>
<organism evidence="2 3">
    <name type="scientific">Fictibacillus norfolkensis</name>
    <dbReference type="NCBI Taxonomy" id="2762233"/>
    <lineage>
        <taxon>Bacteria</taxon>
        <taxon>Bacillati</taxon>
        <taxon>Bacillota</taxon>
        <taxon>Bacilli</taxon>
        <taxon>Bacillales</taxon>
        <taxon>Fictibacillaceae</taxon>
        <taxon>Fictibacillus</taxon>
    </lineage>
</organism>
<protein>
    <submittedName>
        <fullName evidence="2">MEDS domain-containing protein</fullName>
    </submittedName>
</protein>
<sequence length="183" mass="21422">MEGSRLNLSDVINKYDSKSVHILFVFNEVDQYVQNAANYLSDELNKGSHVLLVENDRIFPMLLDKLKETVCDQMLLNLKRENTFDFYYEQESFDPDSIFNHFKEAVSPFEEQGKRIVTWGHVEWGKDLDSNKLICYERKLEKLLKKMSVISVCAFDEDRLSIETKESLVTVHDIYINGNKIVK</sequence>
<reference evidence="2 3" key="1">
    <citation type="submission" date="2020-08" db="EMBL/GenBank/DDBJ databases">
        <title>A Genomic Blueprint of the Chicken Gut Microbiome.</title>
        <authorList>
            <person name="Gilroy R."/>
            <person name="Ravi A."/>
            <person name="Getino M."/>
            <person name="Pursley I."/>
            <person name="Horton D.L."/>
            <person name="Alikhan N.-F."/>
            <person name="Baker D."/>
            <person name="Gharbi K."/>
            <person name="Hall N."/>
            <person name="Watson M."/>
            <person name="Adriaenssens E.M."/>
            <person name="Foster-Nyarko E."/>
            <person name="Jarju S."/>
            <person name="Secka A."/>
            <person name="Antonio M."/>
            <person name="Oren A."/>
            <person name="Chaudhuri R."/>
            <person name="La Ragione R.M."/>
            <person name="Hildebrand F."/>
            <person name="Pallen M.J."/>
        </authorList>
    </citation>
    <scope>NUCLEOTIDE SEQUENCE [LARGE SCALE GENOMIC DNA]</scope>
    <source>
        <strain evidence="2 3">Sa2CUA10</strain>
    </source>
</reference>
<accession>A0ABR8SMW0</accession>
<evidence type="ECO:0000313" key="3">
    <source>
        <dbReference type="Proteomes" id="UP000603641"/>
    </source>
</evidence>
<proteinExistence type="predicted"/>
<name>A0ABR8SMW0_9BACL</name>
<dbReference type="Proteomes" id="UP000603641">
    <property type="component" value="Unassembled WGS sequence"/>
</dbReference>
<evidence type="ECO:0000259" key="1">
    <source>
        <dbReference type="Pfam" id="PF14417"/>
    </source>
</evidence>